<evidence type="ECO:0000256" key="1">
    <source>
        <dbReference type="SAM" id="MobiDB-lite"/>
    </source>
</evidence>
<dbReference type="InterPro" id="IPR057645">
    <property type="entry name" value="TXNDC16_3rd"/>
</dbReference>
<feature type="chain" id="PRO_5004866905" evidence="2">
    <location>
        <begin position="26"/>
        <end position="804"/>
    </location>
</feature>
<dbReference type="HOGENOM" id="CLU_018100_1_0_1"/>
<dbReference type="InterPro" id="IPR040090">
    <property type="entry name" value="TXNDC16"/>
</dbReference>
<dbReference type="Pfam" id="PF00085">
    <property type="entry name" value="Thioredoxin"/>
    <property type="match status" value="1"/>
</dbReference>
<dbReference type="Pfam" id="PF24509">
    <property type="entry name" value="TXNDC16_2nd"/>
    <property type="match status" value="1"/>
</dbReference>
<reference evidence="7" key="2">
    <citation type="submission" date="2025-08" db="UniProtKB">
        <authorList>
            <consortium name="Ensembl"/>
        </authorList>
    </citation>
    <scope>IDENTIFICATION</scope>
</reference>
<dbReference type="Ensembl" id="ENSLOCT00000014826.1">
    <property type="protein sequence ID" value="ENSLOCP00000014797.1"/>
    <property type="gene ID" value="ENSLOCG00000012026.1"/>
</dbReference>
<dbReference type="AlphaFoldDB" id="W5N2D8"/>
<feature type="domain" description="TXNDC16 N-terminal" evidence="4">
    <location>
        <begin position="27"/>
        <end position="130"/>
    </location>
</feature>
<evidence type="ECO:0000313" key="8">
    <source>
        <dbReference type="Proteomes" id="UP000018468"/>
    </source>
</evidence>
<evidence type="ECO:0000256" key="2">
    <source>
        <dbReference type="SAM" id="SignalP"/>
    </source>
</evidence>
<keyword evidence="8" id="KW-1185">Reference proteome</keyword>
<accession>W5N2D8</accession>
<dbReference type="PANTHER" id="PTHR22699:SF1">
    <property type="entry name" value="THIOREDOXIN DOMAIN-CONTAINING PROTEIN 16"/>
    <property type="match status" value="1"/>
</dbReference>
<dbReference type="EMBL" id="AHAT01019075">
    <property type="status" value="NOT_ANNOTATED_CDS"/>
    <property type="molecule type" value="Genomic_DNA"/>
</dbReference>
<dbReference type="InParanoid" id="W5N2D8"/>
<dbReference type="InterPro" id="IPR057639">
    <property type="entry name" value="TXNDC16_N"/>
</dbReference>
<dbReference type="InterPro" id="IPR036249">
    <property type="entry name" value="Thioredoxin-like_sf"/>
</dbReference>
<feature type="region of interest" description="Disordered" evidence="1">
    <location>
        <begin position="780"/>
        <end position="804"/>
    </location>
</feature>
<evidence type="ECO:0000313" key="7">
    <source>
        <dbReference type="Ensembl" id="ENSLOCP00000014797.1"/>
    </source>
</evidence>
<feature type="domain" description="Thioredoxin" evidence="3">
    <location>
        <begin position="398"/>
        <end position="496"/>
    </location>
</feature>
<feature type="domain" description="TXNDC16 second thioredoxin-like" evidence="5">
    <location>
        <begin position="131"/>
        <end position="252"/>
    </location>
</feature>
<dbReference type="SUPFAM" id="SSF52833">
    <property type="entry name" value="Thioredoxin-like"/>
    <property type="match status" value="2"/>
</dbReference>
<reference evidence="8" key="1">
    <citation type="submission" date="2011-12" db="EMBL/GenBank/DDBJ databases">
        <title>The Draft Genome of Lepisosteus oculatus.</title>
        <authorList>
            <consortium name="The Broad Institute Genome Assembly &amp; Analysis Group"/>
            <consortium name="Computational R&amp;D Group"/>
            <consortium name="and Sequencing Platform"/>
            <person name="Di Palma F."/>
            <person name="Alfoldi J."/>
            <person name="Johnson J."/>
            <person name="Berlin A."/>
            <person name="Gnerre S."/>
            <person name="Jaffe D."/>
            <person name="MacCallum I."/>
            <person name="Young S."/>
            <person name="Walker B.J."/>
            <person name="Lander E.S."/>
            <person name="Lindblad-Toh K."/>
        </authorList>
    </citation>
    <scope>NUCLEOTIDE SEQUENCE [LARGE SCALE GENOMIC DNA]</scope>
</reference>
<dbReference type="Pfam" id="PF13848">
    <property type="entry name" value="Thioredoxin_6"/>
    <property type="match status" value="1"/>
</dbReference>
<dbReference type="eggNOG" id="KOG0191">
    <property type="taxonomic scope" value="Eukaryota"/>
</dbReference>
<dbReference type="PANTHER" id="PTHR22699">
    <property type="entry name" value="THIOREDOXIN DOMAIN-CONTAINING PROTEIN 16"/>
    <property type="match status" value="1"/>
</dbReference>
<reference evidence="7" key="3">
    <citation type="submission" date="2025-09" db="UniProtKB">
        <authorList>
            <consortium name="Ensembl"/>
        </authorList>
    </citation>
    <scope>IDENTIFICATION</scope>
</reference>
<dbReference type="Bgee" id="ENSLOCG00000012026">
    <property type="expression patterns" value="Expressed in ovary and 13 other cell types or tissues"/>
</dbReference>
<proteinExistence type="predicted"/>
<evidence type="ECO:0000259" key="4">
    <source>
        <dbReference type="Pfam" id="PF24508"/>
    </source>
</evidence>
<dbReference type="FunCoup" id="W5N2D8">
    <property type="interactions" value="690"/>
</dbReference>
<sequence>MVWKTVGFVIWVLWAPSTFYSTTHGTKLIECTQERFYGIQNSGKTSFVYFGNKVNPTIRLFLEKFEKSAEALEDYGILVAKVNCSRVEVPKYCTGGDISKKVYLFRGGEILKIFAIDTVFDVDAIVAHVLFTVIFNEVKYVQTPAELLHIEKAAKGRADVVLAHVVALGIPEHRAVMETAFVYGAKYQFVLTTGGTVLEHLGVKDPASLPAGLWFLHCKAVAHRSEGCDRTALRRPLTTINIYTFLQLMEAPLVTEASVEPSQVRTVHSRLHTPLLFVFTQRETLDLDRNTALSLARRLRGQAGLVLLHRDNPAVNIPVEYNVAYRVPGEGSPVEYLTLKNLDEAVRIFQEQNPLEEEEEGEDEEEQHWSVLDILDDEVAESVYRDRDLELNFDLVPELTAETISTAVAGNGHTVVIFYTSWDAVSMAFMRSYLEVANMLKDVTGVQLARVDCGEWTDVCSNQNVSHFPTVKLFHPSELPQLYRGMLGTESLYRFIMLGREAVPLLLSNEDEVQSYLGGELYQRYAAFSPVTVLGLFSSSQDQGSALFGEAAKMLRGEVFMGVFTEEEAAKWAQNYAVKLPAMLVCRGPDSRIEAFTLQISGTEEMVSTIQRAVLDKFPELTVENLPAYLELGKPLLMLFVEEEDGKSEGIRRELQSLLGKGQLDSYLPCWIHLGRTPAGKAILESYLGSVPLLPVLLLSELGSGGEVFEFPPGKPMLADSILHWLSRVKRKEEQPAGVIADEKWAPPVPFYDFLAIMDKEVPGFATQRTPKSKDMFQEVEEKDLEGKVGPSPPQSDNCNYPLG</sequence>
<dbReference type="Proteomes" id="UP000018468">
    <property type="component" value="Linkage group LG7"/>
</dbReference>
<dbReference type="EMBL" id="AHAT01019074">
    <property type="status" value="NOT_ANNOTATED_CDS"/>
    <property type="molecule type" value="Genomic_DNA"/>
</dbReference>
<evidence type="ECO:0000259" key="5">
    <source>
        <dbReference type="Pfam" id="PF24509"/>
    </source>
</evidence>
<dbReference type="GeneTree" id="ENSGT00390000006080"/>
<dbReference type="InterPro" id="IPR057642">
    <property type="entry name" value="TXNDC16_2nd"/>
</dbReference>
<dbReference type="CDD" id="cd02961">
    <property type="entry name" value="PDI_a_family"/>
    <property type="match status" value="1"/>
</dbReference>
<evidence type="ECO:0000259" key="3">
    <source>
        <dbReference type="Pfam" id="PF00085"/>
    </source>
</evidence>
<organism evidence="7 8">
    <name type="scientific">Lepisosteus oculatus</name>
    <name type="common">Spotted gar</name>
    <dbReference type="NCBI Taxonomy" id="7918"/>
    <lineage>
        <taxon>Eukaryota</taxon>
        <taxon>Metazoa</taxon>
        <taxon>Chordata</taxon>
        <taxon>Craniata</taxon>
        <taxon>Vertebrata</taxon>
        <taxon>Euteleostomi</taxon>
        <taxon>Actinopterygii</taxon>
        <taxon>Neopterygii</taxon>
        <taxon>Holostei</taxon>
        <taxon>Semionotiformes</taxon>
        <taxon>Lepisosteidae</taxon>
        <taxon>Lepisosteus</taxon>
    </lineage>
</organism>
<dbReference type="STRING" id="7918.ENSLOCP00000014797"/>
<protein>
    <submittedName>
        <fullName evidence="7">Thioredoxin domain containing 16</fullName>
    </submittedName>
</protein>
<feature type="compositionally biased region" description="Polar residues" evidence="1">
    <location>
        <begin position="795"/>
        <end position="804"/>
    </location>
</feature>
<name>W5N2D8_LEPOC</name>
<dbReference type="Gene3D" id="3.40.30.10">
    <property type="entry name" value="Glutaredoxin"/>
    <property type="match status" value="1"/>
</dbReference>
<feature type="signal peptide" evidence="2">
    <location>
        <begin position="1"/>
        <end position="25"/>
    </location>
</feature>
<dbReference type="EMBL" id="AHAT01019077">
    <property type="status" value="NOT_ANNOTATED_CDS"/>
    <property type="molecule type" value="Genomic_DNA"/>
</dbReference>
<dbReference type="Pfam" id="PF24510">
    <property type="entry name" value="TXNDC16_3rd"/>
    <property type="match status" value="1"/>
</dbReference>
<dbReference type="EMBL" id="AHAT01019076">
    <property type="status" value="NOT_ANNOTATED_CDS"/>
    <property type="molecule type" value="Genomic_DNA"/>
</dbReference>
<evidence type="ECO:0000259" key="6">
    <source>
        <dbReference type="Pfam" id="PF24510"/>
    </source>
</evidence>
<dbReference type="OMA" id="CRRTLMG"/>
<keyword evidence="2" id="KW-0732">Signal</keyword>
<dbReference type="Pfam" id="PF24508">
    <property type="entry name" value="TXNDC16_N"/>
    <property type="match status" value="1"/>
</dbReference>
<feature type="domain" description="TXNDC16 third thioredoxin-like" evidence="6">
    <location>
        <begin position="253"/>
        <end position="344"/>
    </location>
</feature>
<dbReference type="InterPro" id="IPR013766">
    <property type="entry name" value="Thioredoxin_domain"/>
</dbReference>